<protein>
    <recommendedName>
        <fullName evidence="4">Lipoprotein</fullName>
    </recommendedName>
</protein>
<gene>
    <name evidence="2" type="ORF">SAMN03080599_01317</name>
</gene>
<evidence type="ECO:0008006" key="4">
    <source>
        <dbReference type="Google" id="ProtNLM"/>
    </source>
</evidence>
<evidence type="ECO:0000256" key="1">
    <source>
        <dbReference type="SAM" id="SignalP"/>
    </source>
</evidence>
<dbReference type="Proteomes" id="UP000199208">
    <property type="component" value="Unassembled WGS sequence"/>
</dbReference>
<feature type="chain" id="PRO_5011505987" description="Lipoprotein" evidence="1">
    <location>
        <begin position="23"/>
        <end position="217"/>
    </location>
</feature>
<name>A0A1G5RX20_9FIRM</name>
<keyword evidence="3" id="KW-1185">Reference proteome</keyword>
<evidence type="ECO:0000313" key="2">
    <source>
        <dbReference type="EMBL" id="SCZ78583.1"/>
    </source>
</evidence>
<dbReference type="RefSeq" id="WP_092590107.1">
    <property type="nucleotide sequence ID" value="NZ_FMWL01000005.1"/>
</dbReference>
<dbReference type="EMBL" id="FMWL01000005">
    <property type="protein sequence ID" value="SCZ78583.1"/>
    <property type="molecule type" value="Genomic_DNA"/>
</dbReference>
<dbReference type="PROSITE" id="PS51257">
    <property type="entry name" value="PROKAR_LIPOPROTEIN"/>
    <property type="match status" value="1"/>
</dbReference>
<keyword evidence="1" id="KW-0732">Signal</keyword>
<organism evidence="2 3">
    <name type="scientific">Acidaminobacter hydrogenoformans DSM 2784</name>
    <dbReference type="NCBI Taxonomy" id="1120920"/>
    <lineage>
        <taxon>Bacteria</taxon>
        <taxon>Bacillati</taxon>
        <taxon>Bacillota</taxon>
        <taxon>Clostridia</taxon>
        <taxon>Peptostreptococcales</taxon>
        <taxon>Acidaminobacteraceae</taxon>
        <taxon>Acidaminobacter</taxon>
    </lineage>
</organism>
<accession>A0A1G5RX20</accession>
<evidence type="ECO:0000313" key="3">
    <source>
        <dbReference type="Proteomes" id="UP000199208"/>
    </source>
</evidence>
<proteinExistence type="predicted"/>
<reference evidence="2 3" key="1">
    <citation type="submission" date="2016-10" db="EMBL/GenBank/DDBJ databases">
        <authorList>
            <person name="de Groot N.N."/>
        </authorList>
    </citation>
    <scope>NUCLEOTIDE SEQUENCE [LARGE SCALE GENOMIC DNA]</scope>
    <source>
        <strain evidence="2 3">DSM 2784</strain>
    </source>
</reference>
<feature type="signal peptide" evidence="1">
    <location>
        <begin position="1"/>
        <end position="22"/>
    </location>
</feature>
<sequence>MKKLLFLLLATSLSLFGLTACGDDGAGSSAGSGTFQDPYEAYGLVREESYNEGNWLSSAMSEDPPKAIRLEPVFYYRPYYETVPQSGEFILERGGSISVALDLELVHDSGETVPLKSNITLKYDGERDEELFHADTSTYGNPTLVINGLYVTELRQHDVMDKMVNINFVNPENGYGYSFEGPGEEFLYVGLGVDKGEATKADGNIGFLYFRITGIKK</sequence>
<dbReference type="AlphaFoldDB" id="A0A1G5RX20"/>